<dbReference type="SUPFAM" id="SSF81296">
    <property type="entry name" value="E set domains"/>
    <property type="match status" value="1"/>
</dbReference>
<dbReference type="InterPro" id="IPR014756">
    <property type="entry name" value="Ig_E-set"/>
</dbReference>
<sequence>MIRRLCIFFVIMAAIVIYSIINTNSNRNTYIQHRDNITIKTIKNRIQNRYVSTSIKTNPTFTSDGNKQVTLNTTRLVTSEDNDKFFKKYWLLQREYVSNFTRILEPCINETKWMSHYDTRKKHLHTSVKFSHVTLDIQPAGQFSRIVIFSKDLTNNQKTFGGDVWRVFVYGETSVPVTLHDRLDGSYEAIFLIMDPGLYYVNMHLDYTMCDGLKDPPQNWFVNGNAQGKYQPPHILSGNERSFLDEKFPSSIRFQVQKKSSVFRTLKEKKWFHPKESCYMWDGFGRWFNNKTWEMYLTEPFTKKTDTHKEKGKGTLWIFGDSIGDFFYRANINKQLCKKTFSTCNRTYNWVYDTHGDLKKAKLEDNDEDFSIERIVNELRQVIEKLDENSLLFLNYGLHFVQTIPFKKFQTMLNAVIDLLKEKQKRKKRTSIIWKTTTAFQKWKWGDPKYNGRFSNDNRFLTTQRVQLFNAFASYQMCKSGFNVLDVYPMSLSYPAGTGTVLKPWDAVHYEPIVFKSVEDYLAQYFDV</sequence>
<dbReference type="RefSeq" id="XP_065644132.1">
    <property type="nucleotide sequence ID" value="XM_065788060.1"/>
</dbReference>
<accession>A0ABM4B5L2</accession>
<dbReference type="Proteomes" id="UP001652625">
    <property type="component" value="Chromosome 01"/>
</dbReference>
<keyword evidence="1" id="KW-1185">Reference proteome</keyword>
<reference evidence="2" key="2">
    <citation type="submission" date="2025-08" db="UniProtKB">
        <authorList>
            <consortium name="RefSeq"/>
        </authorList>
    </citation>
    <scope>IDENTIFICATION</scope>
</reference>
<evidence type="ECO:0000313" key="2">
    <source>
        <dbReference type="RefSeq" id="XP_065644132.1"/>
    </source>
</evidence>
<dbReference type="PANTHER" id="PTHR16165:SF5">
    <property type="entry name" value="NXPE FAMILY MEMBER 3"/>
    <property type="match status" value="1"/>
</dbReference>
<dbReference type="InterPro" id="IPR036514">
    <property type="entry name" value="SGNH_hydro_sf"/>
</dbReference>
<evidence type="ECO:0000313" key="1">
    <source>
        <dbReference type="Proteomes" id="UP001652625"/>
    </source>
</evidence>
<organism evidence="1 2">
    <name type="scientific">Hydra vulgaris</name>
    <name type="common">Hydra</name>
    <name type="synonym">Hydra attenuata</name>
    <dbReference type="NCBI Taxonomy" id="6087"/>
    <lineage>
        <taxon>Eukaryota</taxon>
        <taxon>Metazoa</taxon>
        <taxon>Cnidaria</taxon>
        <taxon>Hydrozoa</taxon>
        <taxon>Hydroidolina</taxon>
        <taxon>Anthoathecata</taxon>
        <taxon>Aplanulata</taxon>
        <taxon>Hydridae</taxon>
        <taxon>Hydra</taxon>
    </lineage>
</organism>
<gene>
    <name evidence="2" type="primary">LOC105848537</name>
</gene>
<dbReference type="Gene3D" id="2.60.40.10">
    <property type="entry name" value="Immunoglobulins"/>
    <property type="match status" value="1"/>
</dbReference>
<protein>
    <submittedName>
        <fullName evidence="2">Uncharacterized protein LOC105848537</fullName>
    </submittedName>
</protein>
<proteinExistence type="predicted"/>
<dbReference type="Gene3D" id="3.40.50.1110">
    <property type="entry name" value="SGNH hydrolase"/>
    <property type="match status" value="1"/>
</dbReference>
<reference evidence="1" key="1">
    <citation type="submission" date="2025-05" db="UniProtKB">
        <authorList>
            <consortium name="RefSeq"/>
        </authorList>
    </citation>
    <scope>NUCLEOTIDE SEQUENCE [LARGE SCALE GENOMIC DNA]</scope>
</reference>
<dbReference type="InterPro" id="IPR013783">
    <property type="entry name" value="Ig-like_fold"/>
</dbReference>
<name>A0ABM4B5L2_HYDVU</name>
<dbReference type="GeneID" id="105848537"/>
<dbReference type="PANTHER" id="PTHR16165">
    <property type="entry name" value="NXPE FAMILY MEMBER"/>
    <property type="match status" value="1"/>
</dbReference>